<dbReference type="EMBL" id="JABSNM010000016">
    <property type="protein sequence ID" value="NRT57518.1"/>
    <property type="molecule type" value="Genomic_DNA"/>
</dbReference>
<feature type="transmembrane region" description="Helical" evidence="1">
    <location>
        <begin position="17"/>
        <end position="41"/>
    </location>
</feature>
<gene>
    <name evidence="2" type="ORF">HNQ01_003274</name>
</gene>
<protein>
    <submittedName>
        <fullName evidence="2">Uncharacterized protein</fullName>
    </submittedName>
</protein>
<proteinExistence type="predicted"/>
<comment type="caution">
    <text evidence="2">The sequence shown here is derived from an EMBL/GenBank/DDBJ whole genome shotgun (WGS) entry which is preliminary data.</text>
</comment>
<feature type="transmembrane region" description="Helical" evidence="1">
    <location>
        <begin position="48"/>
        <end position="67"/>
    </location>
</feature>
<dbReference type="Proteomes" id="UP001516061">
    <property type="component" value="Unassembled WGS sequence"/>
</dbReference>
<evidence type="ECO:0000256" key="1">
    <source>
        <dbReference type="SAM" id="Phobius"/>
    </source>
</evidence>
<evidence type="ECO:0000313" key="3">
    <source>
        <dbReference type="Proteomes" id="UP001516061"/>
    </source>
</evidence>
<name>A0ABX2G7Y8_9BURK</name>
<feature type="transmembrane region" description="Helical" evidence="1">
    <location>
        <begin position="73"/>
        <end position="98"/>
    </location>
</feature>
<keyword evidence="1" id="KW-0812">Transmembrane</keyword>
<dbReference type="RefSeq" id="WP_173806488.1">
    <property type="nucleotide sequence ID" value="NZ_JABSNM010000016.1"/>
</dbReference>
<keyword evidence="1" id="KW-0472">Membrane</keyword>
<keyword evidence="1" id="KW-1133">Transmembrane helix</keyword>
<accession>A0ABX2G7Y8</accession>
<keyword evidence="3" id="KW-1185">Reference proteome</keyword>
<evidence type="ECO:0000313" key="2">
    <source>
        <dbReference type="EMBL" id="NRT57518.1"/>
    </source>
</evidence>
<sequence length="99" mass="10498">MNLVLAPIASPAVRSTAWLLVALQVLAMTLLTLLMGLLPGLSPSVEKALFGAWVMLVGVSIAFTPLVPPRERASHLLGFGLGWPMLQVLASWAVQALLL</sequence>
<organism evidence="2 3">
    <name type="scientific">Sphaerotilus uruguayifluvii</name>
    <dbReference type="NCBI Taxonomy" id="2735897"/>
    <lineage>
        <taxon>Bacteria</taxon>
        <taxon>Pseudomonadati</taxon>
        <taxon>Pseudomonadota</taxon>
        <taxon>Betaproteobacteria</taxon>
        <taxon>Burkholderiales</taxon>
        <taxon>Sphaerotilaceae</taxon>
        <taxon>Sphaerotilus</taxon>
    </lineage>
</organism>
<reference evidence="2 3" key="1">
    <citation type="submission" date="2020-05" db="EMBL/GenBank/DDBJ databases">
        <title>Genomic Encyclopedia of Type Strains, Phase IV (KMG-V): Genome sequencing to study the core and pangenomes of soil and plant-associated prokaryotes.</title>
        <authorList>
            <person name="Whitman W."/>
        </authorList>
    </citation>
    <scope>NUCLEOTIDE SEQUENCE [LARGE SCALE GENOMIC DNA]</scope>
    <source>
        <strain evidence="2 3">C29</strain>
    </source>
</reference>